<sequence>MSPRPRGRHKSATVANASAPLGGLSFDAIQTSLNDLENSDVFPPFKDAVSAVLAVWDLANRVSKYNGYAEGLAWRAFDILDTIFNLSGGGAGPISGAMHDAIQTFVGLLNEISAAMEEELEGGRLNLQNRESGLVQFVERLDVTSEAFKVGSPGSIKQPVPATAGRATRFKTMPTVIRMSHVSGGIGGSGGRGGREGGAGGLGSGPRFQAETIMIQNCSPEHERLEQSYIRLDGELRVLHAEVRVLRTVVLFGLSPVSRGYPSGCAGAL</sequence>
<dbReference type="AlphaFoldDB" id="A0AAD7GUY1"/>
<evidence type="ECO:0000313" key="3">
    <source>
        <dbReference type="Proteomes" id="UP001215598"/>
    </source>
</evidence>
<proteinExistence type="predicted"/>
<feature type="compositionally biased region" description="Gly residues" evidence="1">
    <location>
        <begin position="184"/>
        <end position="203"/>
    </location>
</feature>
<evidence type="ECO:0000313" key="2">
    <source>
        <dbReference type="EMBL" id="KAJ7705743.1"/>
    </source>
</evidence>
<feature type="region of interest" description="Disordered" evidence="1">
    <location>
        <begin position="182"/>
        <end position="203"/>
    </location>
</feature>
<dbReference type="EMBL" id="JARKIB010000467">
    <property type="protein sequence ID" value="KAJ7705743.1"/>
    <property type="molecule type" value="Genomic_DNA"/>
</dbReference>
<name>A0AAD7GUY1_9AGAR</name>
<keyword evidence="3" id="KW-1185">Reference proteome</keyword>
<organism evidence="2 3">
    <name type="scientific">Mycena metata</name>
    <dbReference type="NCBI Taxonomy" id="1033252"/>
    <lineage>
        <taxon>Eukaryota</taxon>
        <taxon>Fungi</taxon>
        <taxon>Dikarya</taxon>
        <taxon>Basidiomycota</taxon>
        <taxon>Agaricomycotina</taxon>
        <taxon>Agaricomycetes</taxon>
        <taxon>Agaricomycetidae</taxon>
        <taxon>Agaricales</taxon>
        <taxon>Marasmiineae</taxon>
        <taxon>Mycenaceae</taxon>
        <taxon>Mycena</taxon>
    </lineage>
</organism>
<accession>A0AAD7GUY1</accession>
<gene>
    <name evidence="2" type="ORF">B0H16DRAFT_691502</name>
</gene>
<reference evidence="2" key="1">
    <citation type="submission" date="2023-03" db="EMBL/GenBank/DDBJ databases">
        <title>Massive genome expansion in bonnet fungi (Mycena s.s.) driven by repeated elements and novel gene families across ecological guilds.</title>
        <authorList>
            <consortium name="Lawrence Berkeley National Laboratory"/>
            <person name="Harder C.B."/>
            <person name="Miyauchi S."/>
            <person name="Viragh M."/>
            <person name="Kuo A."/>
            <person name="Thoen E."/>
            <person name="Andreopoulos B."/>
            <person name="Lu D."/>
            <person name="Skrede I."/>
            <person name="Drula E."/>
            <person name="Henrissat B."/>
            <person name="Morin E."/>
            <person name="Kohler A."/>
            <person name="Barry K."/>
            <person name="LaButti K."/>
            <person name="Morin E."/>
            <person name="Salamov A."/>
            <person name="Lipzen A."/>
            <person name="Mereny Z."/>
            <person name="Hegedus B."/>
            <person name="Baldrian P."/>
            <person name="Stursova M."/>
            <person name="Weitz H."/>
            <person name="Taylor A."/>
            <person name="Grigoriev I.V."/>
            <person name="Nagy L.G."/>
            <person name="Martin F."/>
            <person name="Kauserud H."/>
        </authorList>
    </citation>
    <scope>NUCLEOTIDE SEQUENCE</scope>
    <source>
        <strain evidence="2">CBHHK182m</strain>
    </source>
</reference>
<comment type="caution">
    <text evidence="2">The sequence shown here is derived from an EMBL/GenBank/DDBJ whole genome shotgun (WGS) entry which is preliminary data.</text>
</comment>
<evidence type="ECO:0000256" key="1">
    <source>
        <dbReference type="SAM" id="MobiDB-lite"/>
    </source>
</evidence>
<protein>
    <submittedName>
        <fullName evidence="2">Uncharacterized protein</fullName>
    </submittedName>
</protein>
<dbReference type="Proteomes" id="UP001215598">
    <property type="component" value="Unassembled WGS sequence"/>
</dbReference>